<dbReference type="SUPFAM" id="SSF53067">
    <property type="entry name" value="Actin-like ATPase domain"/>
    <property type="match status" value="1"/>
</dbReference>
<reference evidence="1" key="3">
    <citation type="submission" date="2025-09" db="UniProtKB">
        <authorList>
            <consortium name="Ensembl"/>
        </authorList>
    </citation>
    <scope>IDENTIFICATION</scope>
</reference>
<dbReference type="STRING" id="62062.ENSHHUP00000081766"/>
<dbReference type="Proteomes" id="UP000314982">
    <property type="component" value="Unassembled WGS sequence"/>
</dbReference>
<dbReference type="Ensembl" id="ENSHHUT00000084362.1">
    <property type="protein sequence ID" value="ENSHHUP00000081766.1"/>
    <property type="gene ID" value="ENSHHUG00000047533.1"/>
</dbReference>
<reference evidence="1" key="2">
    <citation type="submission" date="2025-08" db="UniProtKB">
        <authorList>
            <consortium name="Ensembl"/>
        </authorList>
    </citation>
    <scope>IDENTIFICATION</scope>
</reference>
<dbReference type="InterPro" id="IPR043129">
    <property type="entry name" value="ATPase_NBD"/>
</dbReference>
<proteinExistence type="predicted"/>
<keyword evidence="2" id="KW-1185">Reference proteome</keyword>
<dbReference type="GO" id="GO:0045127">
    <property type="term" value="F:N-acetylglucosamine kinase activity"/>
    <property type="evidence" value="ECO:0007669"/>
    <property type="project" value="InterPro"/>
</dbReference>
<dbReference type="PANTHER" id="PTHR12862">
    <property type="entry name" value="BADF TYPE ATPASE DOMAIN-CONTAINING PROTEIN"/>
    <property type="match status" value="1"/>
</dbReference>
<sequence length="132" mass="15163">MGMLPHLYRNFQKSHFAGLCQKLAEGAKANDALCQYLFTLAGRVLAQHIVAVLPKAQQVRHTHIHTHFTHIQCKIRLFTHFVTLQPYSEIDCMLFSINLHTIPHNDITIPHNDIIIPHNDKAKTGFRIFFAN</sequence>
<name>A0A4W5QVL9_9TELE</name>
<accession>A0A4W5QVL9</accession>
<organism evidence="1 2">
    <name type="scientific">Hucho hucho</name>
    <name type="common">huchen</name>
    <dbReference type="NCBI Taxonomy" id="62062"/>
    <lineage>
        <taxon>Eukaryota</taxon>
        <taxon>Metazoa</taxon>
        <taxon>Chordata</taxon>
        <taxon>Craniata</taxon>
        <taxon>Vertebrata</taxon>
        <taxon>Euteleostomi</taxon>
        <taxon>Actinopterygii</taxon>
        <taxon>Neopterygii</taxon>
        <taxon>Teleostei</taxon>
        <taxon>Protacanthopterygii</taxon>
        <taxon>Salmoniformes</taxon>
        <taxon>Salmonidae</taxon>
        <taxon>Salmoninae</taxon>
        <taxon>Hucho</taxon>
    </lineage>
</organism>
<dbReference type="InterPro" id="IPR039758">
    <property type="entry name" value="NAGK-like"/>
</dbReference>
<evidence type="ECO:0000313" key="2">
    <source>
        <dbReference type="Proteomes" id="UP000314982"/>
    </source>
</evidence>
<dbReference type="PANTHER" id="PTHR12862:SF0">
    <property type="entry name" value="N-ACETYL-D-GLUCOSAMINE KINASE"/>
    <property type="match status" value="1"/>
</dbReference>
<protein>
    <submittedName>
        <fullName evidence="1">Uncharacterized protein</fullName>
    </submittedName>
</protein>
<dbReference type="Gene3D" id="3.30.420.40">
    <property type="match status" value="1"/>
</dbReference>
<reference evidence="2" key="1">
    <citation type="submission" date="2018-06" db="EMBL/GenBank/DDBJ databases">
        <title>Genome assembly of Danube salmon.</title>
        <authorList>
            <person name="Macqueen D.J."/>
            <person name="Gundappa M.K."/>
        </authorList>
    </citation>
    <scope>NUCLEOTIDE SEQUENCE [LARGE SCALE GENOMIC DNA]</scope>
</reference>
<evidence type="ECO:0000313" key="1">
    <source>
        <dbReference type="Ensembl" id="ENSHHUP00000081766.1"/>
    </source>
</evidence>
<dbReference type="AlphaFoldDB" id="A0A4W5QVL9"/>